<accession>A0A2K3CZN7</accession>
<gene>
    <name evidence="1" type="ORF">CHLRE_13g571100v5</name>
</gene>
<dbReference type="OrthoDB" id="76305at2759"/>
<dbReference type="InParanoid" id="A0A2K3CZN7"/>
<dbReference type="RefSeq" id="XP_001693729.2">
    <property type="nucleotide sequence ID" value="XM_001693677.2"/>
</dbReference>
<organism evidence="1 2">
    <name type="scientific">Chlamydomonas reinhardtii</name>
    <name type="common">Chlamydomonas smithii</name>
    <dbReference type="NCBI Taxonomy" id="3055"/>
    <lineage>
        <taxon>Eukaryota</taxon>
        <taxon>Viridiplantae</taxon>
        <taxon>Chlorophyta</taxon>
        <taxon>core chlorophytes</taxon>
        <taxon>Chlorophyceae</taxon>
        <taxon>CS clade</taxon>
        <taxon>Chlamydomonadales</taxon>
        <taxon>Chlamydomonadaceae</taxon>
        <taxon>Chlamydomonas</taxon>
    </lineage>
</organism>
<dbReference type="AlphaFoldDB" id="A0A2K3CZN7"/>
<name>A0A2K3CZN7_CHLRE</name>
<dbReference type="Proteomes" id="UP000006906">
    <property type="component" value="Chromosome 13"/>
</dbReference>
<dbReference type="KEGG" id="cre:CHLRE_13g571100v5"/>
<evidence type="ECO:0000313" key="2">
    <source>
        <dbReference type="Proteomes" id="UP000006906"/>
    </source>
</evidence>
<reference evidence="1 2" key="1">
    <citation type="journal article" date="2007" name="Science">
        <title>The Chlamydomonas genome reveals the evolution of key animal and plant functions.</title>
        <authorList>
            <person name="Merchant S.S."/>
            <person name="Prochnik S.E."/>
            <person name="Vallon O."/>
            <person name="Harris E.H."/>
            <person name="Karpowicz S.J."/>
            <person name="Witman G.B."/>
            <person name="Terry A."/>
            <person name="Salamov A."/>
            <person name="Fritz-Laylin L.K."/>
            <person name="Marechal-Drouard L."/>
            <person name="Marshall W.F."/>
            <person name="Qu L.H."/>
            <person name="Nelson D.R."/>
            <person name="Sanderfoot A.A."/>
            <person name="Spalding M.H."/>
            <person name="Kapitonov V.V."/>
            <person name="Ren Q."/>
            <person name="Ferris P."/>
            <person name="Lindquist E."/>
            <person name="Shapiro H."/>
            <person name="Lucas S.M."/>
            <person name="Grimwood J."/>
            <person name="Schmutz J."/>
            <person name="Cardol P."/>
            <person name="Cerutti H."/>
            <person name="Chanfreau G."/>
            <person name="Chen C.L."/>
            <person name="Cognat V."/>
            <person name="Croft M.T."/>
            <person name="Dent R."/>
            <person name="Dutcher S."/>
            <person name="Fernandez E."/>
            <person name="Fukuzawa H."/>
            <person name="Gonzalez-Ballester D."/>
            <person name="Gonzalez-Halphen D."/>
            <person name="Hallmann A."/>
            <person name="Hanikenne M."/>
            <person name="Hippler M."/>
            <person name="Inwood W."/>
            <person name="Jabbari K."/>
            <person name="Kalanon M."/>
            <person name="Kuras R."/>
            <person name="Lefebvre P.A."/>
            <person name="Lemaire S.D."/>
            <person name="Lobanov A.V."/>
            <person name="Lohr M."/>
            <person name="Manuell A."/>
            <person name="Meier I."/>
            <person name="Mets L."/>
            <person name="Mittag M."/>
            <person name="Mittelmeier T."/>
            <person name="Moroney J.V."/>
            <person name="Moseley J."/>
            <person name="Napoli C."/>
            <person name="Nedelcu A.M."/>
            <person name="Niyogi K."/>
            <person name="Novoselov S.V."/>
            <person name="Paulsen I.T."/>
            <person name="Pazour G."/>
            <person name="Purton S."/>
            <person name="Ral J.P."/>
            <person name="Riano-Pachon D.M."/>
            <person name="Riekhof W."/>
            <person name="Rymarquis L."/>
            <person name="Schroda M."/>
            <person name="Stern D."/>
            <person name="Umen J."/>
            <person name="Willows R."/>
            <person name="Wilson N."/>
            <person name="Zimmer S.L."/>
            <person name="Allmer J."/>
            <person name="Balk J."/>
            <person name="Bisova K."/>
            <person name="Chen C.J."/>
            <person name="Elias M."/>
            <person name="Gendler K."/>
            <person name="Hauser C."/>
            <person name="Lamb M.R."/>
            <person name="Ledford H."/>
            <person name="Long J.C."/>
            <person name="Minagawa J."/>
            <person name="Page M.D."/>
            <person name="Pan J."/>
            <person name="Pootakham W."/>
            <person name="Roje S."/>
            <person name="Rose A."/>
            <person name="Stahlberg E."/>
            <person name="Terauchi A.M."/>
            <person name="Yang P."/>
            <person name="Ball S."/>
            <person name="Bowler C."/>
            <person name="Dieckmann C.L."/>
            <person name="Gladyshev V.N."/>
            <person name="Green P."/>
            <person name="Jorgensen R."/>
            <person name="Mayfield S."/>
            <person name="Mueller-Roeber B."/>
            <person name="Rajamani S."/>
            <person name="Sayre R.T."/>
            <person name="Brokstein P."/>
            <person name="Dubchak I."/>
            <person name="Goodstein D."/>
            <person name="Hornick L."/>
            <person name="Huang Y.W."/>
            <person name="Jhaveri J."/>
            <person name="Luo Y."/>
            <person name="Martinez D."/>
            <person name="Ngau W.C."/>
            <person name="Otillar B."/>
            <person name="Poliakov A."/>
            <person name="Porter A."/>
            <person name="Szajkowski L."/>
            <person name="Werner G."/>
            <person name="Zhou K."/>
            <person name="Grigoriev I.V."/>
            <person name="Rokhsar D.S."/>
            <person name="Grossman A.R."/>
        </authorList>
    </citation>
    <scope>NUCLEOTIDE SEQUENCE [LARGE SCALE GENOMIC DNA]</scope>
    <source>
        <strain evidence="2">CC-503</strain>
    </source>
</reference>
<protein>
    <submittedName>
        <fullName evidence="1">Uncharacterized protein</fullName>
    </submittedName>
</protein>
<keyword evidence="2" id="KW-1185">Reference proteome</keyword>
<dbReference type="Gramene" id="PNW73747">
    <property type="protein sequence ID" value="PNW73747"/>
    <property type="gene ID" value="CHLRE_13g571100v5"/>
</dbReference>
<dbReference type="ExpressionAtlas" id="A0A2K3CZN7">
    <property type="expression patterns" value="baseline"/>
</dbReference>
<dbReference type="EMBL" id="CM008974">
    <property type="protein sequence ID" value="PNW73747.1"/>
    <property type="molecule type" value="Genomic_DNA"/>
</dbReference>
<proteinExistence type="predicted"/>
<evidence type="ECO:0000313" key="1">
    <source>
        <dbReference type="EMBL" id="PNW73747.1"/>
    </source>
</evidence>
<sequence>MYYVHITESETRFKMKQGPKRDRERLEAATSKLFEQAMSDEMFERGAQVDAGVDDATLRPSSSR</sequence>
<dbReference type="GeneID" id="5719136"/>
<dbReference type="PaxDb" id="3055-EDP08983"/>